<dbReference type="InterPro" id="IPR022257">
    <property type="entry name" value="PHM7_ext"/>
</dbReference>
<feature type="domain" description="CSC1/OSCA1-like N-terminal transmembrane" evidence="11">
    <location>
        <begin position="300"/>
        <end position="444"/>
    </location>
</feature>
<keyword evidence="4 7" id="KW-0812">Transmembrane</keyword>
<dbReference type="Pfam" id="PF12697">
    <property type="entry name" value="Abhydrolase_6"/>
    <property type="match status" value="1"/>
</dbReference>
<feature type="domain" description="10TM putative phosphate transporter extracellular tail" evidence="9">
    <location>
        <begin position="1025"/>
        <end position="1115"/>
    </location>
</feature>
<evidence type="ECO:0000313" key="13">
    <source>
        <dbReference type="EMBL" id="KAF7193045.1"/>
    </source>
</evidence>
<dbReference type="SUPFAM" id="SSF53474">
    <property type="entry name" value="alpha/beta-Hydrolases"/>
    <property type="match status" value="1"/>
</dbReference>
<evidence type="ECO:0000256" key="7">
    <source>
        <dbReference type="SAM" id="Phobius"/>
    </source>
</evidence>
<protein>
    <recommendedName>
        <fullName evidence="15">AB hydrolase-1 domain-containing protein</fullName>
    </recommendedName>
</protein>
<dbReference type="GO" id="GO:0005227">
    <property type="term" value="F:calcium-activated cation channel activity"/>
    <property type="evidence" value="ECO:0007669"/>
    <property type="project" value="InterPro"/>
</dbReference>
<feature type="transmembrane region" description="Helical" evidence="7">
    <location>
        <begin position="377"/>
        <end position="396"/>
    </location>
</feature>
<feature type="domain" description="AB hydrolase-1" evidence="10">
    <location>
        <begin position="6"/>
        <end position="235"/>
    </location>
</feature>
<sequence length="1129" mass="125860">MSKPSLVLVHGSWHSPKHFGPIIEKLKGEYGYKCVAVSLPSTQTPDVPAATLTDDTKAVRDAVTAELDAGNDVVVVAHSYGGTPTNNALKGLDAQSRNASGAETYVRGIAFLNAIPLPAGTAFIDALGGKPLPIHDLRGDFAWVGPPGPEYYFYNEMTEEDQKHWSALLRQQSWLAYLEKTDYAAYNDFPCWYLSCQNDQALEPPTQEGLVAGAKAGGASIEVVKLEGADHTPFIGKHMQATIGFVQKVSASCISHNQDRARWSSEAPKFNHTMFSILKDDGYGKNRREGSTSLAAILGVFIPTFIIAVINVVAFLLVRNYFRKVYAPRTFLGTIPEKDRTPSSTAHGKSWFHDFRNLTDRFVLQHNSLDAYLYLRFLKFIIYVCLAGALLTWPILFPINATGGGNASQLDRISFSNIAKNDHLWGHTVVAWVFFLGIFAVIAAERLQLIGLRQAYYLNETYASRLSARTVLFMNVPAEAARPESLKKHFGDQAEHSWPVKDLGDLEDLVEKRNGAAYSLEAAELDYITKYTKLRSKGRAATNGADGTAAEEALSPLAKAARPTARKPFLIGTKVDRIDEARKDVVDTVERLEAHRSAPGRNIPAESAVFVAFASQEAAHRAFQQIKFHPHLPLEDRFLAVQPKEVLWKNIQMPTAVRASKASLALAFVIAFTIFFSIPVGLIGTLSNVKELSDRVKWLEWLQDLPDWILGLLVGFVPPFLTSWFVSYVPKLFRHIAKLSGEPTVPQAELKTQAWYMVFQVFQVFLVTTFSSGAAAVATKIAKDPKSAPDLLAESLPKASNFYLTYFILQGTTSAASNLLDYSETLEYLFYEYFWDKTPRDKFQTYAQMRGTPWAAWYPKFTNFLIIAVAYSCIQPLTLGFAAIGLYFYYLSYRYSLLYVRQTKTDTKGEAYKRALQQMPTGLYLAELALIGLFGARKAAAQTTLMIVLLVLTAVGNLLLDRMLRPLELYLGADKWSEPEQERLLAEEDGADTTDDADLHASVHGRRLGLKKLPKPMPRWLSDFFDSIISGSREKASSWLRQDQGSSDDSVQFSEDDIKKAYIAPAFTSKTPKLWIPRDNYGISKQEIEANGREGITTTDEAAEIDEHGRLHWNHNFEEVPIFSKAKVV</sequence>
<evidence type="ECO:0000259" key="11">
    <source>
        <dbReference type="Pfam" id="PF13967"/>
    </source>
</evidence>
<evidence type="ECO:0000313" key="14">
    <source>
        <dbReference type="Proteomes" id="UP000660729"/>
    </source>
</evidence>
<dbReference type="OrthoDB" id="1076608at2759"/>
<dbReference type="Pfam" id="PF02714">
    <property type="entry name" value="RSN1_7TM"/>
    <property type="match status" value="1"/>
</dbReference>
<feature type="transmembrane region" description="Helical" evidence="7">
    <location>
        <begin position="662"/>
        <end position="688"/>
    </location>
</feature>
<dbReference type="InterPro" id="IPR029058">
    <property type="entry name" value="AB_hydrolase_fold"/>
</dbReference>
<accession>A0A8H6VIN6</accession>
<evidence type="ECO:0000259" key="12">
    <source>
        <dbReference type="Pfam" id="PF14703"/>
    </source>
</evidence>
<name>A0A8H6VIN6_9PEZI</name>
<keyword evidence="3" id="KW-0813">Transport</keyword>
<dbReference type="Proteomes" id="UP000660729">
    <property type="component" value="Unassembled WGS sequence"/>
</dbReference>
<evidence type="ECO:0000256" key="6">
    <source>
        <dbReference type="ARBA" id="ARBA00023136"/>
    </source>
</evidence>
<feature type="transmembrane region" description="Helical" evidence="7">
    <location>
        <begin position="294"/>
        <end position="318"/>
    </location>
</feature>
<dbReference type="PANTHER" id="PTHR13018:SF26">
    <property type="entry name" value="DOMAIN PROTEIN, PUTATIVE (AFU_ORTHOLOGUE AFUA_5G10920)-RELATED"/>
    <property type="match status" value="1"/>
</dbReference>
<feature type="transmembrane region" description="Helical" evidence="7">
    <location>
        <begin position="424"/>
        <end position="444"/>
    </location>
</feature>
<dbReference type="AlphaFoldDB" id="A0A8H6VIN6"/>
<keyword evidence="5 7" id="KW-1133">Transmembrane helix</keyword>
<feature type="domain" description="CSC1/OSCA1-like 7TM region" evidence="8">
    <location>
        <begin position="665"/>
        <end position="934"/>
    </location>
</feature>
<dbReference type="PANTHER" id="PTHR13018">
    <property type="entry name" value="PROBABLE MEMBRANE PROTEIN DUF221-RELATED"/>
    <property type="match status" value="1"/>
</dbReference>
<comment type="similarity">
    <text evidence="2">Belongs to the CSC1 (TC 1.A.17) family.</text>
</comment>
<dbReference type="InterPro" id="IPR032880">
    <property type="entry name" value="CSC1/OSCA1-like_N"/>
</dbReference>
<dbReference type="EMBL" id="JABCIY010000096">
    <property type="protein sequence ID" value="KAF7193045.1"/>
    <property type="molecule type" value="Genomic_DNA"/>
</dbReference>
<evidence type="ECO:0000256" key="4">
    <source>
        <dbReference type="ARBA" id="ARBA00022692"/>
    </source>
</evidence>
<organism evidence="13 14">
    <name type="scientific">Pseudocercospora fuligena</name>
    <dbReference type="NCBI Taxonomy" id="685502"/>
    <lineage>
        <taxon>Eukaryota</taxon>
        <taxon>Fungi</taxon>
        <taxon>Dikarya</taxon>
        <taxon>Ascomycota</taxon>
        <taxon>Pezizomycotina</taxon>
        <taxon>Dothideomycetes</taxon>
        <taxon>Dothideomycetidae</taxon>
        <taxon>Mycosphaerellales</taxon>
        <taxon>Mycosphaerellaceae</taxon>
        <taxon>Pseudocercospora</taxon>
    </lineage>
</organism>
<gene>
    <name evidence="13" type="ORF">HII31_05606</name>
</gene>
<evidence type="ECO:0000256" key="5">
    <source>
        <dbReference type="ARBA" id="ARBA00022989"/>
    </source>
</evidence>
<evidence type="ECO:0000256" key="2">
    <source>
        <dbReference type="ARBA" id="ARBA00007779"/>
    </source>
</evidence>
<dbReference type="Gene3D" id="3.40.50.1820">
    <property type="entry name" value="alpha/beta hydrolase"/>
    <property type="match status" value="1"/>
</dbReference>
<comment type="caution">
    <text evidence="13">The sequence shown here is derived from an EMBL/GenBank/DDBJ whole genome shotgun (WGS) entry which is preliminary data.</text>
</comment>
<dbReference type="Pfam" id="PF13967">
    <property type="entry name" value="RSN1_TM"/>
    <property type="match status" value="1"/>
</dbReference>
<keyword evidence="6 7" id="KW-0472">Membrane</keyword>
<dbReference type="Pfam" id="PF14703">
    <property type="entry name" value="PHM7_cyt"/>
    <property type="match status" value="1"/>
</dbReference>
<proteinExistence type="inferred from homology"/>
<evidence type="ECO:0000259" key="9">
    <source>
        <dbReference type="Pfam" id="PF12621"/>
    </source>
</evidence>
<reference evidence="13" key="1">
    <citation type="submission" date="2020-04" db="EMBL/GenBank/DDBJ databases">
        <title>Draft genome resource of the tomato pathogen Pseudocercospora fuligena.</title>
        <authorList>
            <person name="Zaccaron A."/>
        </authorList>
    </citation>
    <scope>NUCLEOTIDE SEQUENCE</scope>
    <source>
        <strain evidence="13">PF001</strain>
    </source>
</reference>
<dbReference type="GO" id="GO:0005886">
    <property type="term" value="C:plasma membrane"/>
    <property type="evidence" value="ECO:0007669"/>
    <property type="project" value="TreeGrafter"/>
</dbReference>
<dbReference type="Pfam" id="PF12621">
    <property type="entry name" value="PHM7_ext"/>
    <property type="match status" value="1"/>
</dbReference>
<feature type="domain" description="CSC1/OSCA1-like cytosolic" evidence="12">
    <location>
        <begin position="468"/>
        <end position="650"/>
    </location>
</feature>
<comment type="subcellular location">
    <subcellularLocation>
        <location evidence="1">Membrane</location>
        <topology evidence="1">Multi-pass membrane protein</topology>
    </subcellularLocation>
</comment>
<evidence type="ECO:0000259" key="10">
    <source>
        <dbReference type="Pfam" id="PF12697"/>
    </source>
</evidence>
<dbReference type="InterPro" id="IPR000073">
    <property type="entry name" value="AB_hydrolase_1"/>
</dbReference>
<dbReference type="InterPro" id="IPR003864">
    <property type="entry name" value="CSC1/OSCA1-like_7TM"/>
</dbReference>
<keyword evidence="14" id="KW-1185">Reference proteome</keyword>
<feature type="transmembrane region" description="Helical" evidence="7">
    <location>
        <begin position="939"/>
        <end position="960"/>
    </location>
</feature>
<dbReference type="InterPro" id="IPR045122">
    <property type="entry name" value="Csc1-like"/>
</dbReference>
<evidence type="ECO:0000256" key="1">
    <source>
        <dbReference type="ARBA" id="ARBA00004141"/>
    </source>
</evidence>
<dbReference type="InterPro" id="IPR027815">
    <property type="entry name" value="CSC1/OSCA1-like_cyt"/>
</dbReference>
<feature type="transmembrane region" description="Helical" evidence="7">
    <location>
        <begin position="708"/>
        <end position="729"/>
    </location>
</feature>
<evidence type="ECO:0000256" key="3">
    <source>
        <dbReference type="ARBA" id="ARBA00022448"/>
    </source>
</evidence>
<evidence type="ECO:0000259" key="8">
    <source>
        <dbReference type="Pfam" id="PF02714"/>
    </source>
</evidence>
<evidence type="ECO:0008006" key="15">
    <source>
        <dbReference type="Google" id="ProtNLM"/>
    </source>
</evidence>
<feature type="transmembrane region" description="Helical" evidence="7">
    <location>
        <begin position="864"/>
        <end position="890"/>
    </location>
</feature>